<keyword evidence="3" id="KW-1133">Transmembrane helix</keyword>
<keyword evidence="3" id="KW-0812">Transmembrane</keyword>
<dbReference type="PANTHER" id="PTHR22550:SF5">
    <property type="entry name" value="LEUCINE ZIPPER PROTEIN 4"/>
    <property type="match status" value="1"/>
</dbReference>
<feature type="transmembrane region" description="Helical" evidence="3">
    <location>
        <begin position="364"/>
        <end position="383"/>
    </location>
</feature>
<accession>A0ABT2TUB0</accession>
<feature type="transmembrane region" description="Helical" evidence="3">
    <location>
        <begin position="389"/>
        <end position="407"/>
    </location>
</feature>
<evidence type="ECO:0000313" key="5">
    <source>
        <dbReference type="Proteomes" id="UP001652409"/>
    </source>
</evidence>
<dbReference type="EMBL" id="JAOQJL010000018">
    <property type="protein sequence ID" value="MCU6765831.1"/>
    <property type="molecule type" value="Genomic_DNA"/>
</dbReference>
<proteinExistence type="inferred from homology"/>
<feature type="transmembrane region" description="Helical" evidence="3">
    <location>
        <begin position="297"/>
        <end position="319"/>
    </location>
</feature>
<keyword evidence="5" id="KW-1185">Reference proteome</keyword>
<dbReference type="Proteomes" id="UP001652409">
    <property type="component" value="Unassembled WGS sequence"/>
</dbReference>
<comment type="similarity">
    <text evidence="1">Belongs to the GerABKA family.</text>
</comment>
<name>A0ABT2TUB0_9FIRM</name>
<protein>
    <submittedName>
        <fullName evidence="4">Spore germination protein</fullName>
    </submittedName>
</protein>
<dbReference type="InterPro" id="IPR004995">
    <property type="entry name" value="Spore_Ger"/>
</dbReference>
<sequence length="502" mass="56401">MDKNNSKTEEEKKVSVSLRENEAYIRKRCENCGDIVIRPMRLGKERKADCLMVYLEVATANMMLEDSALGKMINHFWEIPPEQIREFVKNNSLGIASAGKLSTMQEVFAALLAGNAVFFLDGFDQAMKISSSGYPGMGVSETETEKVLRGSKEGFSDSVKINSALVRKRLRDTRMKVEEHYMGVRSNTLIHMLFMEDLVREELLDEIRERMEAFQVDGILDSGMLEQLTEDSWISPFPQYQTTERPDRAAQEILNGKVVLLCDNSPFALIFPGTFSGFMESSEDWYNRFEMASFLRIMRYLAMLAATLLPGLYLAVIRFHTQVLPANLILSFAQAREGVPFSSVAELLFLELGFELIREAGVHIPGTLGNAMGIVGGLIIGSAAVEANLVSPIVVMIVAITALGSLAIPNEEFTSAFRLIKYFFLFLGGYLGIYGMVLGIYMVISHLAGLLSFGFPYLGAFTRKNKAQGVGDGIFRIPFRLRRYRPVFASRKERIRLKRRKQ</sequence>
<evidence type="ECO:0000313" key="4">
    <source>
        <dbReference type="EMBL" id="MCU6765831.1"/>
    </source>
</evidence>
<evidence type="ECO:0000256" key="1">
    <source>
        <dbReference type="ARBA" id="ARBA00005278"/>
    </source>
</evidence>
<keyword evidence="2 3" id="KW-0472">Membrane</keyword>
<organism evidence="4 5">
    <name type="scientific">Blautia ammoniilytica</name>
    <dbReference type="NCBI Taxonomy" id="2981782"/>
    <lineage>
        <taxon>Bacteria</taxon>
        <taxon>Bacillati</taxon>
        <taxon>Bacillota</taxon>
        <taxon>Clostridia</taxon>
        <taxon>Lachnospirales</taxon>
        <taxon>Lachnospiraceae</taxon>
        <taxon>Blautia</taxon>
    </lineage>
</organism>
<comment type="caution">
    <text evidence="4">The sequence shown here is derived from an EMBL/GenBank/DDBJ whole genome shotgun (WGS) entry which is preliminary data.</text>
</comment>
<dbReference type="InterPro" id="IPR050768">
    <property type="entry name" value="UPF0353/GerABKA_families"/>
</dbReference>
<dbReference type="RefSeq" id="WP_262582795.1">
    <property type="nucleotide sequence ID" value="NZ_JAOQJL010000018.1"/>
</dbReference>
<evidence type="ECO:0000256" key="3">
    <source>
        <dbReference type="SAM" id="Phobius"/>
    </source>
</evidence>
<reference evidence="4 5" key="1">
    <citation type="journal article" date="2021" name="ISME Commun">
        <title>Automated analysis of genomic sequences facilitates high-throughput and comprehensive description of bacteria.</title>
        <authorList>
            <person name="Hitch T.C.A."/>
        </authorList>
    </citation>
    <scope>NUCLEOTIDE SEQUENCE [LARGE SCALE GENOMIC DNA]</scope>
    <source>
        <strain evidence="4 5">Sanger_23</strain>
    </source>
</reference>
<feature type="transmembrane region" description="Helical" evidence="3">
    <location>
        <begin position="419"/>
        <end position="437"/>
    </location>
</feature>
<gene>
    <name evidence="4" type="ORF">OCV61_10470</name>
</gene>
<dbReference type="Pfam" id="PF03323">
    <property type="entry name" value="GerA"/>
    <property type="match status" value="1"/>
</dbReference>
<dbReference type="PIRSF" id="PIRSF005690">
    <property type="entry name" value="GerBA"/>
    <property type="match status" value="1"/>
</dbReference>
<dbReference type="PANTHER" id="PTHR22550">
    <property type="entry name" value="SPORE GERMINATION PROTEIN"/>
    <property type="match status" value="1"/>
</dbReference>
<evidence type="ECO:0000256" key="2">
    <source>
        <dbReference type="ARBA" id="ARBA00023136"/>
    </source>
</evidence>